<dbReference type="Proteomes" id="UP000237000">
    <property type="component" value="Unassembled WGS sequence"/>
</dbReference>
<evidence type="ECO:0000313" key="3">
    <source>
        <dbReference type="Proteomes" id="UP000237000"/>
    </source>
</evidence>
<comment type="caution">
    <text evidence="2">The sequence shown here is derived from an EMBL/GenBank/DDBJ whole genome shotgun (WGS) entry which is preliminary data.</text>
</comment>
<dbReference type="AlphaFoldDB" id="A0A2P5CRC7"/>
<evidence type="ECO:0000256" key="1">
    <source>
        <dbReference type="SAM" id="MobiDB-lite"/>
    </source>
</evidence>
<protein>
    <submittedName>
        <fullName evidence="2">Uncharacterized protein</fullName>
    </submittedName>
</protein>
<dbReference type="EMBL" id="JXTC01000335">
    <property type="protein sequence ID" value="PON63604.1"/>
    <property type="molecule type" value="Genomic_DNA"/>
</dbReference>
<evidence type="ECO:0000313" key="2">
    <source>
        <dbReference type="EMBL" id="PON63604.1"/>
    </source>
</evidence>
<gene>
    <name evidence="2" type="ORF">TorRG33x02_275830</name>
</gene>
<feature type="compositionally biased region" description="Polar residues" evidence="1">
    <location>
        <begin position="65"/>
        <end position="78"/>
    </location>
</feature>
<accession>A0A2P5CRC7</accession>
<sequence length="123" mass="13868">MPSFPLLWCDRRAFRLRARDSGPSERVLQALGATCFGARSNLREKKESCTTQAASSLHEVEEDSSLSASAGWSDPSLSGSWRATYICILERSETHKIFQKMFPPHQVYYDALRLRDSQVSPSL</sequence>
<proteinExistence type="predicted"/>
<reference evidence="3" key="1">
    <citation type="submission" date="2016-06" db="EMBL/GenBank/DDBJ databases">
        <title>Parallel loss of symbiosis genes in relatives of nitrogen-fixing non-legume Parasponia.</title>
        <authorList>
            <person name="Van Velzen R."/>
            <person name="Holmer R."/>
            <person name="Bu F."/>
            <person name="Rutten L."/>
            <person name="Van Zeijl A."/>
            <person name="Liu W."/>
            <person name="Santuari L."/>
            <person name="Cao Q."/>
            <person name="Sharma T."/>
            <person name="Shen D."/>
            <person name="Roswanjaya Y."/>
            <person name="Wardhani T."/>
            <person name="Kalhor M.S."/>
            <person name="Jansen J."/>
            <person name="Van den Hoogen J."/>
            <person name="Gungor B."/>
            <person name="Hartog M."/>
            <person name="Hontelez J."/>
            <person name="Verver J."/>
            <person name="Yang W.-C."/>
            <person name="Schijlen E."/>
            <person name="Repin R."/>
            <person name="Schilthuizen M."/>
            <person name="Schranz E."/>
            <person name="Heidstra R."/>
            <person name="Miyata K."/>
            <person name="Fedorova E."/>
            <person name="Kohlen W."/>
            <person name="Bisseling T."/>
            <person name="Smit S."/>
            <person name="Geurts R."/>
        </authorList>
    </citation>
    <scope>NUCLEOTIDE SEQUENCE [LARGE SCALE GENOMIC DNA]</scope>
    <source>
        <strain evidence="3">cv. RG33-2</strain>
    </source>
</reference>
<dbReference type="InParanoid" id="A0A2P5CRC7"/>
<organism evidence="2 3">
    <name type="scientific">Trema orientale</name>
    <name type="common">Charcoal tree</name>
    <name type="synonym">Celtis orientalis</name>
    <dbReference type="NCBI Taxonomy" id="63057"/>
    <lineage>
        <taxon>Eukaryota</taxon>
        <taxon>Viridiplantae</taxon>
        <taxon>Streptophyta</taxon>
        <taxon>Embryophyta</taxon>
        <taxon>Tracheophyta</taxon>
        <taxon>Spermatophyta</taxon>
        <taxon>Magnoliopsida</taxon>
        <taxon>eudicotyledons</taxon>
        <taxon>Gunneridae</taxon>
        <taxon>Pentapetalae</taxon>
        <taxon>rosids</taxon>
        <taxon>fabids</taxon>
        <taxon>Rosales</taxon>
        <taxon>Cannabaceae</taxon>
        <taxon>Trema</taxon>
    </lineage>
</organism>
<keyword evidence="3" id="KW-1185">Reference proteome</keyword>
<feature type="region of interest" description="Disordered" evidence="1">
    <location>
        <begin position="59"/>
        <end position="78"/>
    </location>
</feature>
<name>A0A2P5CRC7_TREOI</name>